<feature type="compositionally biased region" description="Polar residues" evidence="1">
    <location>
        <begin position="163"/>
        <end position="178"/>
    </location>
</feature>
<reference evidence="2 3" key="1">
    <citation type="journal article" date="2020" name="Nat. Food">
        <title>A phased Vanilla planifolia genome enables genetic improvement of flavour and production.</title>
        <authorList>
            <person name="Hasing T."/>
            <person name="Tang H."/>
            <person name="Brym M."/>
            <person name="Khazi F."/>
            <person name="Huang T."/>
            <person name="Chambers A.H."/>
        </authorList>
    </citation>
    <scope>NUCLEOTIDE SEQUENCE [LARGE SCALE GENOMIC DNA]</scope>
    <source>
        <tissue evidence="2">Leaf</tissue>
    </source>
</reference>
<feature type="region of interest" description="Disordered" evidence="1">
    <location>
        <begin position="158"/>
        <end position="178"/>
    </location>
</feature>
<feature type="region of interest" description="Disordered" evidence="1">
    <location>
        <begin position="82"/>
        <end position="101"/>
    </location>
</feature>
<protein>
    <submittedName>
        <fullName evidence="2">Uncharacterized protein</fullName>
    </submittedName>
</protein>
<organism evidence="2 3">
    <name type="scientific">Vanilla planifolia</name>
    <name type="common">Vanilla</name>
    <dbReference type="NCBI Taxonomy" id="51239"/>
    <lineage>
        <taxon>Eukaryota</taxon>
        <taxon>Viridiplantae</taxon>
        <taxon>Streptophyta</taxon>
        <taxon>Embryophyta</taxon>
        <taxon>Tracheophyta</taxon>
        <taxon>Spermatophyta</taxon>
        <taxon>Magnoliopsida</taxon>
        <taxon>Liliopsida</taxon>
        <taxon>Asparagales</taxon>
        <taxon>Orchidaceae</taxon>
        <taxon>Vanilloideae</taxon>
        <taxon>Vanilleae</taxon>
        <taxon>Vanilla</taxon>
    </lineage>
</organism>
<dbReference type="PANTHER" id="PTHR38932">
    <property type="entry name" value="BNAC03G64660D PROTEIN"/>
    <property type="match status" value="1"/>
</dbReference>
<comment type="caution">
    <text evidence="2">The sequence shown here is derived from an EMBL/GenBank/DDBJ whole genome shotgun (WGS) entry which is preliminary data.</text>
</comment>
<gene>
    <name evidence="2" type="ORF">HPP92_014834</name>
</gene>
<accession>A0A835QSD6</accession>
<dbReference type="OrthoDB" id="533833at2759"/>
<name>A0A835QSD6_VANPL</name>
<evidence type="ECO:0000313" key="2">
    <source>
        <dbReference type="EMBL" id="KAG0472977.1"/>
    </source>
</evidence>
<evidence type="ECO:0000256" key="1">
    <source>
        <dbReference type="SAM" id="MobiDB-lite"/>
    </source>
</evidence>
<proteinExistence type="predicted"/>
<keyword evidence="3" id="KW-1185">Reference proteome</keyword>
<evidence type="ECO:0000313" key="3">
    <source>
        <dbReference type="Proteomes" id="UP000636800"/>
    </source>
</evidence>
<dbReference type="Proteomes" id="UP000636800">
    <property type="component" value="Chromosome 7"/>
</dbReference>
<sequence>MKKGRFPLTLFSWKPSKGGRRLNPPLRVRKQEEPVLRQEVSTAYLLRVIESLSLESPEPLKASIVDNGSIKKVEKSTPYAKVSCRNSKDSPAEFSAPKGKTQKHFNEENVINITAGSVPRPRAVLSSPDNDGIFGNWNKRAQETVKSTESTASDYNKRREVANHSSTHRAATSTESSHLNSKIISCKRTIPAKRQTITLSTHNHLKASVDTAVVKQSLQAGMQTPLRESYTETGDGNGYPKIKCKQLNQLKPRRKAGNPSNTLSIYNTEITIPHPTAITGLDVKMLKRGRRYSRKKAPNVDGSSGGSHRELCGQYRCEETLSSACVGDMVMATVK</sequence>
<dbReference type="PANTHER" id="PTHR38932:SF1">
    <property type="entry name" value="DUF4005 DOMAIN-CONTAINING PROTEIN"/>
    <property type="match status" value="1"/>
</dbReference>
<dbReference type="AlphaFoldDB" id="A0A835QSD6"/>
<dbReference type="EMBL" id="JADCNL010000007">
    <property type="protein sequence ID" value="KAG0472977.1"/>
    <property type="molecule type" value="Genomic_DNA"/>
</dbReference>